<gene>
    <name evidence="1" type="ORF">S01H1_40636</name>
</gene>
<dbReference type="Gene3D" id="3.40.1350.10">
    <property type="match status" value="1"/>
</dbReference>
<reference evidence="1" key="1">
    <citation type="journal article" date="2014" name="Front. Microbiol.">
        <title>High frequency of phylogenetically diverse reductive dehalogenase-homologous genes in deep subseafloor sedimentary metagenomes.</title>
        <authorList>
            <person name="Kawai M."/>
            <person name="Futagami T."/>
            <person name="Toyoda A."/>
            <person name="Takaki Y."/>
            <person name="Nishi S."/>
            <person name="Hori S."/>
            <person name="Arai W."/>
            <person name="Tsubouchi T."/>
            <person name="Morono Y."/>
            <person name="Uchiyama I."/>
            <person name="Ito T."/>
            <person name="Fujiyama A."/>
            <person name="Inagaki F."/>
            <person name="Takami H."/>
        </authorList>
    </citation>
    <scope>NUCLEOTIDE SEQUENCE</scope>
    <source>
        <strain evidence="1">Expedition CK06-06</strain>
    </source>
</reference>
<dbReference type="GO" id="GO:0003676">
    <property type="term" value="F:nucleic acid binding"/>
    <property type="evidence" value="ECO:0007669"/>
    <property type="project" value="InterPro"/>
</dbReference>
<dbReference type="EMBL" id="BARS01025740">
    <property type="protein sequence ID" value="GAG07616.1"/>
    <property type="molecule type" value="Genomic_DNA"/>
</dbReference>
<comment type="caution">
    <text evidence="1">The sequence shown here is derived from an EMBL/GenBank/DDBJ whole genome shotgun (WGS) entry which is preliminary data.</text>
</comment>
<evidence type="ECO:0000313" key="1">
    <source>
        <dbReference type="EMBL" id="GAG07616.1"/>
    </source>
</evidence>
<dbReference type="InterPro" id="IPR011856">
    <property type="entry name" value="tRNA_endonuc-like_dom_sf"/>
</dbReference>
<organism evidence="1">
    <name type="scientific">marine sediment metagenome</name>
    <dbReference type="NCBI Taxonomy" id="412755"/>
    <lineage>
        <taxon>unclassified sequences</taxon>
        <taxon>metagenomes</taxon>
        <taxon>ecological metagenomes</taxon>
    </lineage>
</organism>
<sequence length="91" mass="10707">MPTAFESRVTKYLESMGFTVHGVTNMHFVADLIAFSESSRTLLIRCRENMKLDKEQSNKLFRVARQNNVVPVYITQNRRKRLNIETIKEMK</sequence>
<dbReference type="AlphaFoldDB" id="X0W4H7"/>
<name>X0W4H7_9ZZZZ</name>
<protein>
    <recommendedName>
        <fullName evidence="2">DUF5615 domain-containing protein</fullName>
    </recommendedName>
</protein>
<proteinExistence type="predicted"/>
<evidence type="ECO:0008006" key="2">
    <source>
        <dbReference type="Google" id="ProtNLM"/>
    </source>
</evidence>
<accession>X0W4H7</accession>